<keyword evidence="2" id="KW-1185">Reference proteome</keyword>
<dbReference type="Proteomes" id="UP000887013">
    <property type="component" value="Unassembled WGS sequence"/>
</dbReference>
<evidence type="ECO:0000313" key="1">
    <source>
        <dbReference type="EMBL" id="GFT96176.1"/>
    </source>
</evidence>
<organism evidence="1 2">
    <name type="scientific">Nephila pilipes</name>
    <name type="common">Giant wood spider</name>
    <name type="synonym">Nephila maculata</name>
    <dbReference type="NCBI Taxonomy" id="299642"/>
    <lineage>
        <taxon>Eukaryota</taxon>
        <taxon>Metazoa</taxon>
        <taxon>Ecdysozoa</taxon>
        <taxon>Arthropoda</taxon>
        <taxon>Chelicerata</taxon>
        <taxon>Arachnida</taxon>
        <taxon>Araneae</taxon>
        <taxon>Araneomorphae</taxon>
        <taxon>Entelegynae</taxon>
        <taxon>Araneoidea</taxon>
        <taxon>Nephilidae</taxon>
        <taxon>Nephila</taxon>
    </lineage>
</organism>
<proteinExistence type="predicted"/>
<dbReference type="EMBL" id="BMAW01075331">
    <property type="protein sequence ID" value="GFT96176.1"/>
    <property type="molecule type" value="Genomic_DNA"/>
</dbReference>
<name>A0A8X6Q4X4_NEPPI</name>
<gene>
    <name evidence="1" type="ORF">NPIL_595771</name>
</gene>
<feature type="non-terminal residue" evidence="1">
    <location>
        <position position="28"/>
    </location>
</feature>
<accession>A0A8X6Q4X4</accession>
<sequence>MFPAVPNLIIPHGNNTKAVPALHFTTGR</sequence>
<dbReference type="AlphaFoldDB" id="A0A8X6Q4X4"/>
<evidence type="ECO:0000313" key="2">
    <source>
        <dbReference type="Proteomes" id="UP000887013"/>
    </source>
</evidence>
<protein>
    <submittedName>
        <fullName evidence="1">Uncharacterized protein</fullName>
    </submittedName>
</protein>
<comment type="caution">
    <text evidence="1">The sequence shown here is derived from an EMBL/GenBank/DDBJ whole genome shotgun (WGS) entry which is preliminary data.</text>
</comment>
<reference evidence="1" key="1">
    <citation type="submission" date="2020-08" db="EMBL/GenBank/DDBJ databases">
        <title>Multicomponent nature underlies the extraordinary mechanical properties of spider dragline silk.</title>
        <authorList>
            <person name="Kono N."/>
            <person name="Nakamura H."/>
            <person name="Mori M."/>
            <person name="Yoshida Y."/>
            <person name="Ohtoshi R."/>
            <person name="Malay A.D."/>
            <person name="Moran D.A.P."/>
            <person name="Tomita M."/>
            <person name="Numata K."/>
            <person name="Arakawa K."/>
        </authorList>
    </citation>
    <scope>NUCLEOTIDE SEQUENCE</scope>
</reference>